<name>A0AAD9XTW7_9ROSI</name>
<comment type="caution">
    <text evidence="1">The sequence shown here is derived from an EMBL/GenBank/DDBJ whole genome shotgun (WGS) entry which is preliminary data.</text>
</comment>
<sequence>MVVFTVVPIHGDKTTFICSFDLEKEQFQPFPGPPIQDHGLYRPVNNISVAVSRDLLAYNVKSKQRYQKRENRKLGIQSNYKVIPYIASLLSIKDDVMRVRVRSQIKQFS</sequence>
<proteinExistence type="predicted"/>
<evidence type="ECO:0000313" key="2">
    <source>
        <dbReference type="Proteomes" id="UP001280121"/>
    </source>
</evidence>
<dbReference type="AlphaFoldDB" id="A0AAD9XTW7"/>
<organism evidence="1 2">
    <name type="scientific">Dipteronia dyeriana</name>
    <dbReference type="NCBI Taxonomy" id="168575"/>
    <lineage>
        <taxon>Eukaryota</taxon>
        <taxon>Viridiplantae</taxon>
        <taxon>Streptophyta</taxon>
        <taxon>Embryophyta</taxon>
        <taxon>Tracheophyta</taxon>
        <taxon>Spermatophyta</taxon>
        <taxon>Magnoliopsida</taxon>
        <taxon>eudicotyledons</taxon>
        <taxon>Gunneridae</taxon>
        <taxon>Pentapetalae</taxon>
        <taxon>rosids</taxon>
        <taxon>malvids</taxon>
        <taxon>Sapindales</taxon>
        <taxon>Sapindaceae</taxon>
        <taxon>Hippocastanoideae</taxon>
        <taxon>Acereae</taxon>
        <taxon>Dipteronia</taxon>
    </lineage>
</organism>
<gene>
    <name evidence="1" type="ORF">Ddye_003904</name>
</gene>
<keyword evidence="2" id="KW-1185">Reference proteome</keyword>
<evidence type="ECO:0000313" key="1">
    <source>
        <dbReference type="EMBL" id="KAK2665330.1"/>
    </source>
</evidence>
<accession>A0AAD9XTW7</accession>
<protein>
    <submittedName>
        <fullName evidence="1">Uncharacterized protein</fullName>
    </submittedName>
</protein>
<reference evidence="1" key="1">
    <citation type="journal article" date="2023" name="Plant J.">
        <title>Genome sequences and population genomics provide insights into the demographic history, inbreeding, and mutation load of two 'living fossil' tree species of Dipteronia.</title>
        <authorList>
            <person name="Feng Y."/>
            <person name="Comes H.P."/>
            <person name="Chen J."/>
            <person name="Zhu S."/>
            <person name="Lu R."/>
            <person name="Zhang X."/>
            <person name="Li P."/>
            <person name="Qiu J."/>
            <person name="Olsen K.M."/>
            <person name="Qiu Y."/>
        </authorList>
    </citation>
    <scope>NUCLEOTIDE SEQUENCE</scope>
    <source>
        <strain evidence="1">KIB01</strain>
    </source>
</reference>
<dbReference type="Proteomes" id="UP001280121">
    <property type="component" value="Unassembled WGS sequence"/>
</dbReference>
<dbReference type="EMBL" id="JANJYI010000001">
    <property type="protein sequence ID" value="KAK2665330.1"/>
    <property type="molecule type" value="Genomic_DNA"/>
</dbReference>